<sequence>MSSISWTPTTFEDRLLYKYLNENPGKLFLEVRVGGSEDILNARRIDGVLVPGSKSEVYSPGKYTIQDLKQSLDGSEIHLIEAKRTLNRNVIGQVLVGSSLLARKFNPSQIRKVALCSAGETDLEWFCNQNGVEVALHPIIVKSSTTNNSDQNRSINDIRKDPDEYRRKAFLSGWTDAVKGQLYKTVQTRKTHANMGNLFGWIYGDQDYDFRIDTWDHYVDNLADPDSLD</sequence>
<accession>A0ABW5JI86</accession>
<dbReference type="EMBL" id="JBHULI010000003">
    <property type="protein sequence ID" value="MFD2531460.1"/>
    <property type="molecule type" value="Genomic_DNA"/>
</dbReference>
<evidence type="ECO:0000313" key="1">
    <source>
        <dbReference type="EMBL" id="MFD2531460.1"/>
    </source>
</evidence>
<name>A0ABW5JI86_9BACT</name>
<gene>
    <name evidence="1" type="ORF">ACFSVN_03265</name>
</gene>
<keyword evidence="2" id="KW-1185">Reference proteome</keyword>
<evidence type="ECO:0000313" key="2">
    <source>
        <dbReference type="Proteomes" id="UP001597460"/>
    </source>
</evidence>
<dbReference type="Proteomes" id="UP001597460">
    <property type="component" value="Unassembled WGS sequence"/>
</dbReference>
<protein>
    <recommendedName>
        <fullName evidence="3">Restriction endonuclease</fullName>
    </recommendedName>
</protein>
<reference evidence="2" key="1">
    <citation type="journal article" date="2019" name="Int. J. Syst. Evol. Microbiol.">
        <title>The Global Catalogue of Microorganisms (GCM) 10K type strain sequencing project: providing services to taxonomists for standard genome sequencing and annotation.</title>
        <authorList>
            <consortium name="The Broad Institute Genomics Platform"/>
            <consortium name="The Broad Institute Genome Sequencing Center for Infectious Disease"/>
            <person name="Wu L."/>
            <person name="Ma J."/>
        </authorList>
    </citation>
    <scope>NUCLEOTIDE SEQUENCE [LARGE SCALE GENOMIC DNA]</scope>
    <source>
        <strain evidence="2">KCTC 52042</strain>
    </source>
</reference>
<evidence type="ECO:0008006" key="3">
    <source>
        <dbReference type="Google" id="ProtNLM"/>
    </source>
</evidence>
<organism evidence="1 2">
    <name type="scientific">Gracilimonas halophila</name>
    <dbReference type="NCBI Taxonomy" id="1834464"/>
    <lineage>
        <taxon>Bacteria</taxon>
        <taxon>Pseudomonadati</taxon>
        <taxon>Balneolota</taxon>
        <taxon>Balneolia</taxon>
        <taxon>Balneolales</taxon>
        <taxon>Balneolaceae</taxon>
        <taxon>Gracilimonas</taxon>
    </lineage>
</organism>
<comment type="caution">
    <text evidence="1">The sequence shown here is derived from an EMBL/GenBank/DDBJ whole genome shotgun (WGS) entry which is preliminary data.</text>
</comment>
<dbReference type="RefSeq" id="WP_390298553.1">
    <property type="nucleotide sequence ID" value="NZ_JBHULI010000003.1"/>
</dbReference>
<proteinExistence type="predicted"/>